<keyword evidence="7" id="KW-1185">Reference proteome</keyword>
<feature type="compositionally biased region" description="Low complexity" evidence="4">
    <location>
        <begin position="778"/>
        <end position="790"/>
    </location>
</feature>
<dbReference type="Proteomes" id="UP000030653">
    <property type="component" value="Unassembled WGS sequence"/>
</dbReference>
<dbReference type="STRING" id="1858805.M5G2S3"/>
<dbReference type="PROSITE" id="PS50082">
    <property type="entry name" value="WD_REPEATS_2"/>
    <property type="match status" value="1"/>
</dbReference>
<dbReference type="InterPro" id="IPR001680">
    <property type="entry name" value="WD40_rpt"/>
</dbReference>
<dbReference type="EMBL" id="JH795860">
    <property type="protein sequence ID" value="EJU02994.1"/>
    <property type="molecule type" value="Genomic_DNA"/>
</dbReference>
<accession>M5G2S3</accession>
<feature type="region of interest" description="Disordered" evidence="4">
    <location>
        <begin position="1280"/>
        <end position="1321"/>
    </location>
</feature>
<feature type="region of interest" description="Disordered" evidence="4">
    <location>
        <begin position="1037"/>
        <end position="1063"/>
    </location>
</feature>
<dbReference type="SUPFAM" id="SSF50978">
    <property type="entry name" value="WD40 repeat-like"/>
    <property type="match status" value="1"/>
</dbReference>
<gene>
    <name evidence="6" type="ORF">DACRYDRAFT_99424</name>
</gene>
<evidence type="ECO:0000256" key="4">
    <source>
        <dbReference type="SAM" id="MobiDB-lite"/>
    </source>
</evidence>
<feature type="signal peptide" evidence="5">
    <location>
        <begin position="1"/>
        <end position="22"/>
    </location>
</feature>
<dbReference type="OMA" id="RRVLWRP"/>
<dbReference type="HOGENOM" id="CLU_007954_0_0_1"/>
<feature type="compositionally biased region" description="Acidic residues" evidence="4">
    <location>
        <begin position="573"/>
        <end position="583"/>
    </location>
</feature>
<dbReference type="RefSeq" id="XP_040629888.1">
    <property type="nucleotide sequence ID" value="XM_040777588.1"/>
</dbReference>
<organism evidence="6 7">
    <name type="scientific">Dacryopinax primogenitus (strain DJM 731)</name>
    <name type="common">Brown rot fungus</name>
    <dbReference type="NCBI Taxonomy" id="1858805"/>
    <lineage>
        <taxon>Eukaryota</taxon>
        <taxon>Fungi</taxon>
        <taxon>Dikarya</taxon>
        <taxon>Basidiomycota</taxon>
        <taxon>Agaricomycotina</taxon>
        <taxon>Dacrymycetes</taxon>
        <taxon>Dacrymycetales</taxon>
        <taxon>Dacrymycetaceae</taxon>
        <taxon>Dacryopinax</taxon>
    </lineage>
</organism>
<dbReference type="InterPro" id="IPR036322">
    <property type="entry name" value="WD40_repeat_dom_sf"/>
</dbReference>
<feature type="repeat" description="WD" evidence="3">
    <location>
        <begin position="311"/>
        <end position="346"/>
    </location>
</feature>
<feature type="compositionally biased region" description="Polar residues" evidence="4">
    <location>
        <begin position="791"/>
        <end position="808"/>
    </location>
</feature>
<protein>
    <submittedName>
        <fullName evidence="6">Uncharacterized protein</fullName>
    </submittedName>
</protein>
<feature type="compositionally biased region" description="Acidic residues" evidence="4">
    <location>
        <begin position="855"/>
        <end position="868"/>
    </location>
</feature>
<keyword evidence="2" id="KW-0677">Repeat</keyword>
<dbReference type="Pfam" id="PF00400">
    <property type="entry name" value="WD40"/>
    <property type="match status" value="2"/>
</dbReference>
<evidence type="ECO:0000313" key="6">
    <source>
        <dbReference type="EMBL" id="EJU02994.1"/>
    </source>
</evidence>
<dbReference type="PANTHER" id="PTHR46200">
    <property type="entry name" value="GATOR COMPLEX PROTEIN WDR24"/>
    <property type="match status" value="1"/>
</dbReference>
<feature type="region of interest" description="Disordered" evidence="4">
    <location>
        <begin position="969"/>
        <end position="988"/>
    </location>
</feature>
<dbReference type="GO" id="GO:0005829">
    <property type="term" value="C:cytosol"/>
    <property type="evidence" value="ECO:0007669"/>
    <property type="project" value="TreeGrafter"/>
</dbReference>
<dbReference type="InterPro" id="IPR037590">
    <property type="entry name" value="WDR24"/>
</dbReference>
<name>M5G2S3_DACPD</name>
<dbReference type="Gene3D" id="2.130.10.10">
    <property type="entry name" value="YVTN repeat-like/Quinoprotein amine dehydrogenase"/>
    <property type="match status" value="1"/>
</dbReference>
<dbReference type="GO" id="GO:1904263">
    <property type="term" value="P:positive regulation of TORC1 signaling"/>
    <property type="evidence" value="ECO:0007669"/>
    <property type="project" value="TreeGrafter"/>
</dbReference>
<dbReference type="InterPro" id="IPR015943">
    <property type="entry name" value="WD40/YVTN_repeat-like_dom_sf"/>
</dbReference>
<dbReference type="OrthoDB" id="60955at2759"/>
<keyword evidence="1 3" id="KW-0853">WD repeat</keyword>
<feature type="compositionally biased region" description="Basic and acidic residues" evidence="4">
    <location>
        <begin position="969"/>
        <end position="984"/>
    </location>
</feature>
<dbReference type="GO" id="GO:0005774">
    <property type="term" value="C:vacuolar membrane"/>
    <property type="evidence" value="ECO:0007669"/>
    <property type="project" value="TreeGrafter"/>
</dbReference>
<dbReference type="SMART" id="SM00320">
    <property type="entry name" value="WD40"/>
    <property type="match status" value="5"/>
</dbReference>
<sequence>MYNLAQLSLLALLVALPAQTASIPRIDTCANIDQGILTDGQVQYGTLTGCICHSLLPHFTLLSPVAKRATRSLGSQGTEALLKGLIDASGEKCRGGSWSRESVGGGSPFLPSTTLPLPTYPTSAPSPYPGFTYPAPPSATYFTDSLSSRLEHYTPSSALHNAAVEKTRYVRFRVVPSSGGYTEVAAAGEGGRVAVGGKDSLRIIKFLNRPPLSSPSSPPPGAAFSERGYSRRGRSKVLGPGGSSAEEVMNVWAGSKLSLVHALQDVAWGHQNYSEKLLTAHLQGDCLLWDLQRPGSKVESILHEHVRGRGVNRVLFAPGNGGFVLSASVDMTCKLWDLRKPQTSVSTFKCNAAVSAICFSPVLGSSDFVAGLGNGALQRFDYRMGDKGMVDWISSAHASSIQDLKWRESSPLSPLSQSQPQFQGEDTGSYLASCGMDKLVKIWDMDPSSGGGLSGTQGGREYGSFAGVGVGVGGSLGTNAASSVGTASFPLGAGGPGGGSTFSTLSTASSASAASVASASSQGQPHNRPKQVLRTPCVNHRIAWRPGYETELVVVPYRKYGVSPCLAGVEGEGYGDGDGDAGDGDGGGEGPEETRISVWDVRRNYLPKYVLLGGTGAARDVLFLDSEPDAVIATYSNSYVVQHDLRHHTRPIDGLSRSGLSWDGTGRLAFAVEERGEGEVPFDEPPYDPHTRMRMPGGKEHSIRAGRFLPTSQLSGGLLLPNTDTDSLCRIARGYLLTGEEKHVLCQKNAAVAQEGGNEQAAQGWMVLHSLLVPLPLPSRSSSPAPHSTPGQKSSKFSYSPLSGSSRRATSKGPKRARRPLRPRGRRSTPSGPGTGDEPLPLTGESHLTQGALDSDSDSDGDEGDESGPDVSDAPVSPVEREDRSGSASGSGRHTRNQNSESSVSSSGAPVVGNNMRSPLSRTPVTADMVGILALRRLSKMEEEEYEEVDSGLAPWRAVSAEAHMNRDTGNEMEHEHEHEHDLESSSSAAEGGLMLKRGKPALKHVTTQFGQFHSSHGTRRNSMESEREAGFVRGHKRTISGGSGAPATGRTSRSSKKLTASPAAVDLALDGSRHRQGWTREKEIIDAEQRIRDRGWEVMRTMFEGMMLEGDVQTCAVMAIVAGEELVKDQTRIVRLVVAYLEVLSRLLLFTAAAEVRKYFKAPEVQEDTNSNTRFDSSCARCRKALRGEALPRGTQGNPGNYLYCKNCHRMASRCAICHLPSKGLFFLCPTCGHGGHEECYRDYYLFHPMDNVHIVLQSSQSLQQQSWNSRQSISLSMSDSNLLDEDDRTGRTTNPKRLRRAPPGRVHPVEAADDTDDEAQKARYWDRKRKMTRKVLLGHPCVAGCGHFRICRHQQKRELLGTLW</sequence>
<keyword evidence="5" id="KW-0732">Signal</keyword>
<evidence type="ECO:0000256" key="3">
    <source>
        <dbReference type="PROSITE-ProRule" id="PRU00221"/>
    </source>
</evidence>
<dbReference type="GO" id="GO:0016239">
    <property type="term" value="P:positive regulation of macroautophagy"/>
    <property type="evidence" value="ECO:0007669"/>
    <property type="project" value="TreeGrafter"/>
</dbReference>
<feature type="region of interest" description="Disordered" evidence="4">
    <location>
        <begin position="571"/>
        <end position="592"/>
    </location>
</feature>
<dbReference type="GeneID" id="63692650"/>
<reference evidence="6 7" key="1">
    <citation type="journal article" date="2012" name="Science">
        <title>The Paleozoic origin of enzymatic lignin decomposition reconstructed from 31 fungal genomes.</title>
        <authorList>
            <person name="Floudas D."/>
            <person name="Binder M."/>
            <person name="Riley R."/>
            <person name="Barry K."/>
            <person name="Blanchette R.A."/>
            <person name="Henrissat B."/>
            <person name="Martinez A.T."/>
            <person name="Otillar R."/>
            <person name="Spatafora J.W."/>
            <person name="Yadav J.S."/>
            <person name="Aerts A."/>
            <person name="Benoit I."/>
            <person name="Boyd A."/>
            <person name="Carlson A."/>
            <person name="Copeland A."/>
            <person name="Coutinho P.M."/>
            <person name="de Vries R.P."/>
            <person name="Ferreira P."/>
            <person name="Findley K."/>
            <person name="Foster B."/>
            <person name="Gaskell J."/>
            <person name="Glotzer D."/>
            <person name="Gorecki P."/>
            <person name="Heitman J."/>
            <person name="Hesse C."/>
            <person name="Hori C."/>
            <person name="Igarashi K."/>
            <person name="Jurgens J.A."/>
            <person name="Kallen N."/>
            <person name="Kersten P."/>
            <person name="Kohler A."/>
            <person name="Kuees U."/>
            <person name="Kumar T.K.A."/>
            <person name="Kuo A."/>
            <person name="LaButti K."/>
            <person name="Larrondo L.F."/>
            <person name="Lindquist E."/>
            <person name="Ling A."/>
            <person name="Lombard V."/>
            <person name="Lucas S."/>
            <person name="Lundell T."/>
            <person name="Martin R."/>
            <person name="McLaughlin D.J."/>
            <person name="Morgenstern I."/>
            <person name="Morin E."/>
            <person name="Murat C."/>
            <person name="Nagy L.G."/>
            <person name="Nolan M."/>
            <person name="Ohm R.A."/>
            <person name="Patyshakuliyeva A."/>
            <person name="Rokas A."/>
            <person name="Ruiz-Duenas F.J."/>
            <person name="Sabat G."/>
            <person name="Salamov A."/>
            <person name="Samejima M."/>
            <person name="Schmutz J."/>
            <person name="Slot J.C."/>
            <person name="St John F."/>
            <person name="Stenlid J."/>
            <person name="Sun H."/>
            <person name="Sun S."/>
            <person name="Syed K."/>
            <person name="Tsang A."/>
            <person name="Wiebenga A."/>
            <person name="Young D."/>
            <person name="Pisabarro A."/>
            <person name="Eastwood D.C."/>
            <person name="Martin F."/>
            <person name="Cullen D."/>
            <person name="Grigoriev I.V."/>
            <person name="Hibbett D.S."/>
        </authorList>
    </citation>
    <scope>NUCLEOTIDE SEQUENCE [LARGE SCALE GENOMIC DNA]</scope>
    <source>
        <strain evidence="6 7">DJM-731 SS1</strain>
    </source>
</reference>
<dbReference type="PANTHER" id="PTHR46200:SF1">
    <property type="entry name" value="GATOR COMPLEX PROTEIN WDR24"/>
    <property type="match status" value="1"/>
</dbReference>
<feature type="compositionally biased region" description="Basic residues" evidence="4">
    <location>
        <begin position="809"/>
        <end position="827"/>
    </location>
</feature>
<evidence type="ECO:0000256" key="5">
    <source>
        <dbReference type="SAM" id="SignalP"/>
    </source>
</evidence>
<evidence type="ECO:0000256" key="1">
    <source>
        <dbReference type="ARBA" id="ARBA00022574"/>
    </source>
</evidence>
<dbReference type="GO" id="GO:0061700">
    <property type="term" value="C:GATOR2 complex"/>
    <property type="evidence" value="ECO:0007669"/>
    <property type="project" value="TreeGrafter"/>
</dbReference>
<feature type="chain" id="PRO_5004067523" evidence="5">
    <location>
        <begin position="23"/>
        <end position="1366"/>
    </location>
</feature>
<proteinExistence type="predicted"/>
<feature type="region of interest" description="Disordered" evidence="4">
    <location>
        <begin position="778"/>
        <end position="923"/>
    </location>
</feature>
<feature type="compositionally biased region" description="Pro residues" evidence="4">
    <location>
        <begin position="212"/>
        <end position="221"/>
    </location>
</feature>
<evidence type="ECO:0000313" key="7">
    <source>
        <dbReference type="Proteomes" id="UP000030653"/>
    </source>
</evidence>
<evidence type="ECO:0000256" key="2">
    <source>
        <dbReference type="ARBA" id="ARBA00022737"/>
    </source>
</evidence>
<feature type="region of interest" description="Disordered" evidence="4">
    <location>
        <begin position="209"/>
        <end position="243"/>
    </location>
</feature>